<keyword evidence="1" id="KW-0732">Signal</keyword>
<evidence type="ECO:0000256" key="1">
    <source>
        <dbReference type="SAM" id="SignalP"/>
    </source>
</evidence>
<reference evidence="3 4" key="1">
    <citation type="submission" date="2020-11" db="EMBL/GenBank/DDBJ databases">
        <title>Hymenobacter sp.</title>
        <authorList>
            <person name="Kim M.K."/>
        </authorList>
    </citation>
    <scope>NUCLEOTIDE SEQUENCE [LARGE SCALE GENOMIC DNA]</scope>
    <source>
        <strain evidence="3 4">BT594</strain>
    </source>
</reference>
<accession>A0ABS0L6A4</accession>
<dbReference type="Gene3D" id="3.30.160.670">
    <property type="match status" value="1"/>
</dbReference>
<feature type="chain" id="PRO_5046226911" evidence="1">
    <location>
        <begin position="21"/>
        <end position="179"/>
    </location>
</feature>
<dbReference type="Pfam" id="PF13590">
    <property type="entry name" value="DUF4136"/>
    <property type="match status" value="1"/>
</dbReference>
<dbReference type="Proteomes" id="UP000601099">
    <property type="component" value="Unassembled WGS sequence"/>
</dbReference>
<keyword evidence="4" id="KW-1185">Reference proteome</keyword>
<dbReference type="EMBL" id="JADWYK010000015">
    <property type="protein sequence ID" value="MBG8555634.1"/>
    <property type="molecule type" value="Genomic_DNA"/>
</dbReference>
<dbReference type="InterPro" id="IPR025411">
    <property type="entry name" value="DUF4136"/>
</dbReference>
<feature type="signal peptide" evidence="1">
    <location>
        <begin position="1"/>
        <end position="20"/>
    </location>
</feature>
<sequence length="179" mass="20357">MKTFLWLWLIACVACSPVRVESTTQTPGVDFTTYRTYNFLDVEARNEAAFQGPGTGMTELKQAVARELERRGYQQAATPDVWVNIGVVTQDKVQTRQTNFRDAPRYIGQRRYSWKSEEVVVDRYEEGTATVDVVDAARNERVWQGVAVSTLTDDPTKLAARIDEGITRMFAKYPVPPRE</sequence>
<evidence type="ECO:0000313" key="4">
    <source>
        <dbReference type="Proteomes" id="UP000601099"/>
    </source>
</evidence>
<protein>
    <submittedName>
        <fullName evidence="3">DUF4136 domain-containing protein</fullName>
    </submittedName>
</protein>
<evidence type="ECO:0000313" key="3">
    <source>
        <dbReference type="EMBL" id="MBG8555634.1"/>
    </source>
</evidence>
<feature type="domain" description="DUF4136" evidence="2">
    <location>
        <begin position="23"/>
        <end position="174"/>
    </location>
</feature>
<proteinExistence type="predicted"/>
<organism evidence="3 4">
    <name type="scientific">Hymenobacter guriensis</name>
    <dbReference type="NCBI Taxonomy" id="2793065"/>
    <lineage>
        <taxon>Bacteria</taxon>
        <taxon>Pseudomonadati</taxon>
        <taxon>Bacteroidota</taxon>
        <taxon>Cytophagia</taxon>
        <taxon>Cytophagales</taxon>
        <taxon>Hymenobacteraceae</taxon>
        <taxon>Hymenobacter</taxon>
    </lineage>
</organism>
<gene>
    <name evidence="3" type="ORF">I5L79_18970</name>
</gene>
<comment type="caution">
    <text evidence="3">The sequence shown here is derived from an EMBL/GenBank/DDBJ whole genome shotgun (WGS) entry which is preliminary data.</text>
</comment>
<dbReference type="RefSeq" id="WP_196956656.1">
    <property type="nucleotide sequence ID" value="NZ_JADWYK010000015.1"/>
</dbReference>
<evidence type="ECO:0000259" key="2">
    <source>
        <dbReference type="Pfam" id="PF13590"/>
    </source>
</evidence>
<name>A0ABS0L6A4_9BACT</name>